<gene>
    <name evidence="3" type="primary">PH01B019A14.3</name>
</gene>
<evidence type="ECO:0000259" key="2">
    <source>
        <dbReference type="Pfam" id="PF26133"/>
    </source>
</evidence>
<dbReference type="Pfam" id="PF26133">
    <property type="entry name" value="DUF8039"/>
    <property type="match status" value="1"/>
</dbReference>
<dbReference type="EMBL" id="FO203439">
    <property type="protein sequence ID" value="CCI55334.1"/>
    <property type="molecule type" value="Genomic_DNA"/>
</dbReference>
<sequence length="258" mass="28852">MPPDDVDYGSDSDRLHDDDLDQMLCDAEVNYSEREFGKFEGLMEDSEKPLFPDCKPEYTRLLREALSTAQSFQGSFQAVRERDMLFKALRNKEHPGRTRGIGLYVPWKDGFLKDSGTYRSRKRAKAERKALLREVATRCKLQVRCASVALDATWGQTYPSGVGALLHGVNIEPGYTKVNVDGGYANFEVVQLEMPPNDEIMTLDQAIGLFIRWPKSNICLELPASVSITSQEVSAPELPAPVSTSHDVPAPKLPTPMR</sequence>
<proteinExistence type="predicted"/>
<protein>
    <submittedName>
        <fullName evidence="3">PH01B019A14.3 protein</fullName>
    </submittedName>
</protein>
<organism evidence="3">
    <name type="scientific">Phyllostachys edulis</name>
    <name type="common">Tortoise shell bamboo</name>
    <name type="synonym">Bambusa edulis</name>
    <dbReference type="NCBI Taxonomy" id="38705"/>
    <lineage>
        <taxon>Eukaryota</taxon>
        <taxon>Viridiplantae</taxon>
        <taxon>Streptophyta</taxon>
        <taxon>Embryophyta</taxon>
        <taxon>Tracheophyta</taxon>
        <taxon>Spermatophyta</taxon>
        <taxon>Magnoliopsida</taxon>
        <taxon>Liliopsida</taxon>
        <taxon>Poales</taxon>
        <taxon>Poaceae</taxon>
        <taxon>BOP clade</taxon>
        <taxon>Bambusoideae</taxon>
        <taxon>Arundinarodae</taxon>
        <taxon>Arundinarieae</taxon>
        <taxon>Arundinariinae</taxon>
        <taxon>Phyllostachys</taxon>
    </lineage>
</organism>
<reference evidence="3" key="1">
    <citation type="submission" date="2012-05" db="EMBL/GenBank/DDBJ databases">
        <authorList>
            <person name="Han B."/>
            <person name="Lu Y."/>
            <person name="Feng Q."/>
            <person name="Zhao Q."/>
            <person name="Lu T.T."/>
            <person name="Li Y."/>
            <person name="Liu K.Y."/>
            <person name="Huang X.H."/>
            <person name="Fan D.L."/>
            <person name="Weng Q.J."/>
            <person name="Zhang L."/>
            <person name="Lu Y.Q."/>
            <person name="Guo Y.L."/>
            <person name="Li W.J."/>
            <person name="Zhou C.C."/>
            <person name="Lu H.Y."/>
            <person name="Huang T."/>
            <person name="Zhu C.R."/>
            <person name="Zhao Y."/>
            <person name="Hu T."/>
            <person name="Yao N."/>
        </authorList>
    </citation>
    <scope>NUCLEOTIDE SEQUENCE</scope>
</reference>
<evidence type="ECO:0000256" key="1">
    <source>
        <dbReference type="SAM" id="MobiDB-lite"/>
    </source>
</evidence>
<dbReference type="InterPro" id="IPR058352">
    <property type="entry name" value="DUF8039"/>
</dbReference>
<name>L0P1M6_PHYED</name>
<dbReference type="PANTHER" id="PTHR33018">
    <property type="entry name" value="OS10G0338966 PROTEIN-RELATED"/>
    <property type="match status" value="1"/>
</dbReference>
<accession>L0P1M6</accession>
<feature type="domain" description="DUF8039" evidence="2">
    <location>
        <begin position="134"/>
        <end position="220"/>
    </location>
</feature>
<feature type="region of interest" description="Disordered" evidence="1">
    <location>
        <begin position="236"/>
        <end position="258"/>
    </location>
</feature>
<dbReference type="AlphaFoldDB" id="L0P1M6"/>
<evidence type="ECO:0000313" key="3">
    <source>
        <dbReference type="EMBL" id="CCI55334.1"/>
    </source>
</evidence>
<dbReference type="PANTHER" id="PTHR33018:SF34">
    <property type="entry name" value="OS02G0472350 PROTEIN"/>
    <property type="match status" value="1"/>
</dbReference>